<dbReference type="PANTHER" id="PTHR40252:SF2">
    <property type="entry name" value="BLR0328 PROTEIN"/>
    <property type="match status" value="1"/>
</dbReference>
<protein>
    <recommendedName>
        <fullName evidence="5">FIST domain-containing protein</fullName>
    </recommendedName>
</protein>
<evidence type="ECO:0000259" key="2">
    <source>
        <dbReference type="SMART" id="SM01204"/>
    </source>
</evidence>
<gene>
    <name evidence="3" type="ORF">COU46_01420</name>
</gene>
<dbReference type="SMART" id="SM00897">
    <property type="entry name" value="FIST"/>
    <property type="match status" value="1"/>
</dbReference>
<evidence type="ECO:0008006" key="5">
    <source>
        <dbReference type="Google" id="ProtNLM"/>
    </source>
</evidence>
<dbReference type="PANTHER" id="PTHR40252">
    <property type="entry name" value="BLR0328 PROTEIN"/>
    <property type="match status" value="1"/>
</dbReference>
<proteinExistence type="predicted"/>
<dbReference type="Pfam" id="PF10442">
    <property type="entry name" value="FIST_C"/>
    <property type="match status" value="1"/>
</dbReference>
<dbReference type="Pfam" id="PF08495">
    <property type="entry name" value="FIST"/>
    <property type="match status" value="1"/>
</dbReference>
<dbReference type="InterPro" id="IPR013702">
    <property type="entry name" value="FIST_domain_N"/>
</dbReference>
<dbReference type="EMBL" id="PFCN01000017">
    <property type="protein sequence ID" value="PIR70452.1"/>
    <property type="molecule type" value="Genomic_DNA"/>
</dbReference>
<name>A0A2H0TFZ4_9BACT</name>
<reference evidence="4" key="1">
    <citation type="submission" date="2017-09" db="EMBL/GenBank/DDBJ databases">
        <title>Depth-based differentiation of microbial function through sediment-hosted aquifers and enrichment of novel symbionts in the deep terrestrial subsurface.</title>
        <authorList>
            <person name="Probst A.J."/>
            <person name="Ladd B."/>
            <person name="Jarett J.K."/>
            <person name="Geller-Mcgrath D.E."/>
            <person name="Sieber C.M.K."/>
            <person name="Emerson J.B."/>
            <person name="Anantharaman K."/>
            <person name="Thomas B.C."/>
            <person name="Malmstrom R."/>
            <person name="Stieglmeier M."/>
            <person name="Klingl A."/>
            <person name="Woyke T."/>
            <person name="Ryan C.M."/>
            <person name="Banfield J.F."/>
        </authorList>
    </citation>
    <scope>NUCLEOTIDE SEQUENCE [LARGE SCALE GENOMIC DNA]</scope>
</reference>
<dbReference type="InterPro" id="IPR019494">
    <property type="entry name" value="FIST_C"/>
</dbReference>
<dbReference type="AlphaFoldDB" id="A0A2H0TFZ4"/>
<comment type="caution">
    <text evidence="3">The sequence shown here is derived from an EMBL/GenBank/DDBJ whole genome shotgun (WGS) entry which is preliminary data.</text>
</comment>
<evidence type="ECO:0000313" key="3">
    <source>
        <dbReference type="EMBL" id="PIR70452.1"/>
    </source>
</evidence>
<dbReference type="SMART" id="SM01204">
    <property type="entry name" value="FIST_C"/>
    <property type="match status" value="1"/>
</dbReference>
<evidence type="ECO:0000259" key="1">
    <source>
        <dbReference type="SMART" id="SM00897"/>
    </source>
</evidence>
<feature type="domain" description="FIST" evidence="1">
    <location>
        <begin position="34"/>
        <end position="227"/>
    </location>
</feature>
<evidence type="ECO:0000313" key="4">
    <source>
        <dbReference type="Proteomes" id="UP000229383"/>
    </source>
</evidence>
<accession>A0A2H0TFZ4</accession>
<dbReference type="Proteomes" id="UP000229383">
    <property type="component" value="Unassembled WGS sequence"/>
</dbReference>
<feature type="domain" description="FIST C-domain" evidence="2">
    <location>
        <begin position="228"/>
        <end position="373"/>
    </location>
</feature>
<sequence>MAIYVGIGTSNDIDSAQAGYGAYKSAVSKIGENTPNLIILFASSNFNQKELIHGIRQAGGIMMLVGCSSAGEITNSGVGVKSAAVMVISSDSIGFYSGLGKGVEADPRKAGFDAANEIKENSGDSLKSIIIFPDILSGNASEIIRGVFESLGEGIPIVGGAAGDDFLFNKTYQYCNNDIVSDSVSALGLSGNFTMGVGVKHGWMPIGIPMVATKSRGTILYELDNRPAIKLYEEYFGMSSEDLFKDVLAKLAIRYPLGVKLPYMEEYLVISPLTVEEKGSVKCSTGILEGSEVRLMIGSKEKASIASEEAALSLMRDFEKKHKKPSFVLMFSSVARSKLFGREEEGEIRRVMSVIGKEVPLFGFYTYGEIAPIKNFFSKEKNNFSKFYNETITLFGIGE</sequence>
<organism evidence="3 4">
    <name type="scientific">Candidatus Niyogibacteria bacterium CG10_big_fil_rev_8_21_14_0_10_42_19</name>
    <dbReference type="NCBI Taxonomy" id="1974725"/>
    <lineage>
        <taxon>Bacteria</taxon>
        <taxon>Candidatus Niyogiibacteriota</taxon>
    </lineage>
</organism>